<sequence length="56" mass="6276">MIRATPKASEPSQYTASRIKYRLCLRREAVAHSIKQAEEAMQERGKTTKEANPAAT</sequence>
<dbReference type="AlphaFoldDB" id="A0A9D4KMZ8"/>
<keyword evidence="3" id="KW-1185">Reference proteome</keyword>
<dbReference type="EMBL" id="JAIWYP010000004">
    <property type="protein sequence ID" value="KAH3842232.1"/>
    <property type="molecule type" value="Genomic_DNA"/>
</dbReference>
<organism evidence="2 3">
    <name type="scientific">Dreissena polymorpha</name>
    <name type="common">Zebra mussel</name>
    <name type="synonym">Mytilus polymorpha</name>
    <dbReference type="NCBI Taxonomy" id="45954"/>
    <lineage>
        <taxon>Eukaryota</taxon>
        <taxon>Metazoa</taxon>
        <taxon>Spiralia</taxon>
        <taxon>Lophotrochozoa</taxon>
        <taxon>Mollusca</taxon>
        <taxon>Bivalvia</taxon>
        <taxon>Autobranchia</taxon>
        <taxon>Heteroconchia</taxon>
        <taxon>Euheterodonta</taxon>
        <taxon>Imparidentia</taxon>
        <taxon>Neoheterodontei</taxon>
        <taxon>Myida</taxon>
        <taxon>Dreissenoidea</taxon>
        <taxon>Dreissenidae</taxon>
        <taxon>Dreissena</taxon>
    </lineage>
</organism>
<evidence type="ECO:0000256" key="1">
    <source>
        <dbReference type="SAM" id="MobiDB-lite"/>
    </source>
</evidence>
<reference evidence="2" key="2">
    <citation type="submission" date="2020-11" db="EMBL/GenBank/DDBJ databases">
        <authorList>
            <person name="McCartney M.A."/>
            <person name="Auch B."/>
            <person name="Kono T."/>
            <person name="Mallez S."/>
            <person name="Becker A."/>
            <person name="Gohl D.M."/>
            <person name="Silverstein K.A.T."/>
            <person name="Koren S."/>
            <person name="Bechman K.B."/>
            <person name="Herman A."/>
            <person name="Abrahante J.E."/>
            <person name="Garbe J."/>
        </authorList>
    </citation>
    <scope>NUCLEOTIDE SEQUENCE</scope>
    <source>
        <strain evidence="2">Duluth1</strain>
        <tissue evidence="2">Whole animal</tissue>
    </source>
</reference>
<evidence type="ECO:0000313" key="2">
    <source>
        <dbReference type="EMBL" id="KAH3842232.1"/>
    </source>
</evidence>
<comment type="caution">
    <text evidence="2">The sequence shown here is derived from an EMBL/GenBank/DDBJ whole genome shotgun (WGS) entry which is preliminary data.</text>
</comment>
<dbReference type="Proteomes" id="UP000828390">
    <property type="component" value="Unassembled WGS sequence"/>
</dbReference>
<accession>A0A9D4KMZ8</accession>
<protein>
    <submittedName>
        <fullName evidence="2">Uncharacterized protein</fullName>
    </submittedName>
</protein>
<name>A0A9D4KMZ8_DREPO</name>
<gene>
    <name evidence="2" type="ORF">DPMN_115728</name>
</gene>
<evidence type="ECO:0000313" key="3">
    <source>
        <dbReference type="Proteomes" id="UP000828390"/>
    </source>
</evidence>
<proteinExistence type="predicted"/>
<reference evidence="2" key="1">
    <citation type="journal article" date="2019" name="bioRxiv">
        <title>The Genome of the Zebra Mussel, Dreissena polymorpha: A Resource for Invasive Species Research.</title>
        <authorList>
            <person name="McCartney M.A."/>
            <person name="Auch B."/>
            <person name="Kono T."/>
            <person name="Mallez S."/>
            <person name="Zhang Y."/>
            <person name="Obille A."/>
            <person name="Becker A."/>
            <person name="Abrahante J.E."/>
            <person name="Garbe J."/>
            <person name="Badalamenti J.P."/>
            <person name="Herman A."/>
            <person name="Mangelson H."/>
            <person name="Liachko I."/>
            <person name="Sullivan S."/>
            <person name="Sone E.D."/>
            <person name="Koren S."/>
            <person name="Silverstein K.A.T."/>
            <person name="Beckman K.B."/>
            <person name="Gohl D.M."/>
        </authorList>
    </citation>
    <scope>NUCLEOTIDE SEQUENCE</scope>
    <source>
        <strain evidence="2">Duluth1</strain>
        <tissue evidence="2">Whole animal</tissue>
    </source>
</reference>
<feature type="compositionally biased region" description="Basic and acidic residues" evidence="1">
    <location>
        <begin position="36"/>
        <end position="49"/>
    </location>
</feature>
<feature type="region of interest" description="Disordered" evidence="1">
    <location>
        <begin position="36"/>
        <end position="56"/>
    </location>
</feature>